<name>A0A093EKQ9_TYTAL</name>
<sequence>NGFKLKEGRFKLDVRKKFFMMKIVKHWNRLPRKVVDIPSLETFKVRLDWALSNLI</sequence>
<feature type="non-terminal residue" evidence="1">
    <location>
        <position position="55"/>
    </location>
</feature>
<keyword evidence="2" id="KW-1185">Reference proteome</keyword>
<feature type="non-terminal residue" evidence="1">
    <location>
        <position position="1"/>
    </location>
</feature>
<evidence type="ECO:0000313" key="1">
    <source>
        <dbReference type="EMBL" id="KFV43091.1"/>
    </source>
</evidence>
<dbReference type="EMBL" id="KK370008">
    <property type="protein sequence ID" value="KFV43091.1"/>
    <property type="molecule type" value="Genomic_DNA"/>
</dbReference>
<gene>
    <name evidence="1" type="ORF">N341_01420</name>
</gene>
<proteinExistence type="predicted"/>
<dbReference type="AlphaFoldDB" id="A0A093EKQ9"/>
<accession>A0A093EKQ9</accession>
<reference evidence="1 2" key="1">
    <citation type="submission" date="2014-04" db="EMBL/GenBank/DDBJ databases">
        <title>Genome evolution of avian class.</title>
        <authorList>
            <person name="Zhang G."/>
            <person name="Li C."/>
        </authorList>
    </citation>
    <scope>NUCLEOTIDE SEQUENCE [LARGE SCALE GENOMIC DNA]</scope>
    <source>
        <strain evidence="1">BGI_N341</strain>
    </source>
</reference>
<evidence type="ECO:0008006" key="3">
    <source>
        <dbReference type="Google" id="ProtNLM"/>
    </source>
</evidence>
<dbReference type="Proteomes" id="UP000054190">
    <property type="component" value="Unassembled WGS sequence"/>
</dbReference>
<organism evidence="1 2">
    <name type="scientific">Tyto alba</name>
    <name type="common">Barn owl</name>
    <dbReference type="NCBI Taxonomy" id="56313"/>
    <lineage>
        <taxon>Eukaryota</taxon>
        <taxon>Metazoa</taxon>
        <taxon>Chordata</taxon>
        <taxon>Craniata</taxon>
        <taxon>Vertebrata</taxon>
        <taxon>Euteleostomi</taxon>
        <taxon>Archelosauria</taxon>
        <taxon>Archosauria</taxon>
        <taxon>Dinosauria</taxon>
        <taxon>Saurischia</taxon>
        <taxon>Theropoda</taxon>
        <taxon>Coelurosauria</taxon>
        <taxon>Aves</taxon>
        <taxon>Neognathae</taxon>
        <taxon>Neoaves</taxon>
        <taxon>Telluraves</taxon>
        <taxon>Strigiformes</taxon>
        <taxon>Tytonidae</taxon>
        <taxon>Tyto</taxon>
    </lineage>
</organism>
<protein>
    <recommendedName>
        <fullName evidence="3">Nidogen G2 beta-barrel domain-containing protein</fullName>
    </recommendedName>
</protein>
<evidence type="ECO:0000313" key="2">
    <source>
        <dbReference type="Proteomes" id="UP000054190"/>
    </source>
</evidence>